<feature type="compositionally biased region" description="Basic residues" evidence="1">
    <location>
        <begin position="452"/>
        <end position="467"/>
    </location>
</feature>
<protein>
    <submittedName>
        <fullName evidence="2">Uncharacterized protein</fullName>
    </submittedName>
</protein>
<organism evidence="2 3">
    <name type="scientific">Actinacidiphila oryziradicis</name>
    <dbReference type="NCBI Taxonomy" id="2571141"/>
    <lineage>
        <taxon>Bacteria</taxon>
        <taxon>Bacillati</taxon>
        <taxon>Actinomycetota</taxon>
        <taxon>Actinomycetes</taxon>
        <taxon>Kitasatosporales</taxon>
        <taxon>Streptomycetaceae</taxon>
        <taxon>Actinacidiphila</taxon>
    </lineage>
</organism>
<accession>A0A4U0SRC0</accession>
<dbReference type="EMBL" id="SUMC01000006">
    <property type="protein sequence ID" value="TKA11958.1"/>
    <property type="molecule type" value="Genomic_DNA"/>
</dbReference>
<dbReference type="OrthoDB" id="4528132at2"/>
<evidence type="ECO:0000313" key="3">
    <source>
        <dbReference type="Proteomes" id="UP000305778"/>
    </source>
</evidence>
<dbReference type="Proteomes" id="UP000305778">
    <property type="component" value="Unassembled WGS sequence"/>
</dbReference>
<feature type="region of interest" description="Disordered" evidence="1">
    <location>
        <begin position="443"/>
        <end position="502"/>
    </location>
</feature>
<keyword evidence="3" id="KW-1185">Reference proteome</keyword>
<evidence type="ECO:0000256" key="1">
    <source>
        <dbReference type="SAM" id="MobiDB-lite"/>
    </source>
</evidence>
<sequence>MAYVIVLDAVALDEMDDELSLELSFTKTVPDALRPPTPSPEITLMFARLGGTRGEYVLRWLGVVRDAWGDKVATRDRRIKIEPLRQCPGPISGTKLLGVLGDQVSTALSGALRVEATILLPEHEKAVLSALRGLHPALPKLLDWLSAVAEPDLLDSSRPEDRSWQEQQDAARAALSIGHIPPSRLAAWRRPARPDAPYLSGIIRDPSEQSLIEYDTQNSVPGARVFSAWSEERLQALGSEFRCDIHVFEHQGRRVEVANVNATTVERRLGTDLIYYHEATQSCVLVQYKRLSPYAGERWIYIDDQLRDQLDRLEAVSELSREPKAPHEWRLGRDPCFLKLAYWPRDDKVAPGPAPGMYLPLSYIRLLLDDDCTLGPMDGRRLGYGYVDRYLVNTQFVELIQHGLAGTVGTSLDQLLTLGEERAQEGYAVAIAVEHATAPVRESVREREKINRQRGKAKKAAGRRRSKPQPPVAPGASSDAEQGVLFVVDDETEAPRSSRRRS</sequence>
<reference evidence="2 3" key="1">
    <citation type="submission" date="2019-04" db="EMBL/GenBank/DDBJ databases">
        <title>Streptomyces oryziradicis sp. nov., a novel actinomycete isolated from rhizosphere soil of rice (Oryza sativa L.).</title>
        <authorList>
            <person name="Li C."/>
        </authorList>
    </citation>
    <scope>NUCLEOTIDE SEQUENCE [LARGE SCALE GENOMIC DNA]</scope>
    <source>
        <strain evidence="2 3">NEAU-C40</strain>
    </source>
</reference>
<evidence type="ECO:0000313" key="2">
    <source>
        <dbReference type="EMBL" id="TKA11958.1"/>
    </source>
</evidence>
<dbReference type="RefSeq" id="WP_136722954.1">
    <property type="nucleotide sequence ID" value="NZ_SUMC01000006.1"/>
</dbReference>
<proteinExistence type="predicted"/>
<dbReference type="AlphaFoldDB" id="A0A4U0SRC0"/>
<comment type="caution">
    <text evidence="2">The sequence shown here is derived from an EMBL/GenBank/DDBJ whole genome shotgun (WGS) entry which is preliminary data.</text>
</comment>
<name>A0A4U0SRC0_9ACTN</name>
<gene>
    <name evidence="2" type="ORF">FCI23_09100</name>
</gene>